<feature type="region of interest" description="Disordered" evidence="1">
    <location>
        <begin position="203"/>
        <end position="227"/>
    </location>
</feature>
<dbReference type="OrthoDB" id="3200438at2759"/>
<feature type="compositionally biased region" description="Basic residues" evidence="1">
    <location>
        <begin position="7"/>
        <end position="23"/>
    </location>
</feature>
<accession>A0A0C3Q8N8</accession>
<reference evidence="2 3" key="1">
    <citation type="submission" date="2014-04" db="EMBL/GenBank/DDBJ databases">
        <authorList>
            <consortium name="DOE Joint Genome Institute"/>
            <person name="Kuo A."/>
            <person name="Girlanda M."/>
            <person name="Perotto S."/>
            <person name="Kohler A."/>
            <person name="Nagy L.G."/>
            <person name="Floudas D."/>
            <person name="Copeland A."/>
            <person name="Barry K.W."/>
            <person name="Cichocki N."/>
            <person name="Veneault-Fourrey C."/>
            <person name="LaButti K."/>
            <person name="Lindquist E.A."/>
            <person name="Lipzen A."/>
            <person name="Lundell T."/>
            <person name="Morin E."/>
            <person name="Murat C."/>
            <person name="Sun H."/>
            <person name="Tunlid A."/>
            <person name="Henrissat B."/>
            <person name="Grigoriev I.V."/>
            <person name="Hibbett D.S."/>
            <person name="Martin F."/>
            <person name="Nordberg H.P."/>
            <person name="Cantor M.N."/>
            <person name="Hua S.X."/>
        </authorList>
    </citation>
    <scope>NUCLEOTIDE SEQUENCE [LARGE SCALE GENOMIC DNA]</scope>
    <source>
        <strain evidence="2 3">MUT 4182</strain>
    </source>
</reference>
<protein>
    <submittedName>
        <fullName evidence="2">Uncharacterized protein</fullName>
    </submittedName>
</protein>
<reference evidence="3" key="2">
    <citation type="submission" date="2015-01" db="EMBL/GenBank/DDBJ databases">
        <title>Evolutionary Origins and Diversification of the Mycorrhizal Mutualists.</title>
        <authorList>
            <consortium name="DOE Joint Genome Institute"/>
            <consortium name="Mycorrhizal Genomics Consortium"/>
            <person name="Kohler A."/>
            <person name="Kuo A."/>
            <person name="Nagy L.G."/>
            <person name="Floudas D."/>
            <person name="Copeland A."/>
            <person name="Barry K.W."/>
            <person name="Cichocki N."/>
            <person name="Veneault-Fourrey C."/>
            <person name="LaButti K."/>
            <person name="Lindquist E.A."/>
            <person name="Lipzen A."/>
            <person name="Lundell T."/>
            <person name="Morin E."/>
            <person name="Murat C."/>
            <person name="Riley R."/>
            <person name="Ohm R."/>
            <person name="Sun H."/>
            <person name="Tunlid A."/>
            <person name="Henrissat B."/>
            <person name="Grigoriev I.V."/>
            <person name="Hibbett D.S."/>
            <person name="Martin F."/>
        </authorList>
    </citation>
    <scope>NUCLEOTIDE SEQUENCE [LARGE SCALE GENOMIC DNA]</scope>
    <source>
        <strain evidence="3">MUT 4182</strain>
    </source>
</reference>
<name>A0A0C3Q8N8_9AGAM</name>
<gene>
    <name evidence="2" type="ORF">M407DRAFT_245926</name>
</gene>
<evidence type="ECO:0000256" key="1">
    <source>
        <dbReference type="SAM" id="MobiDB-lite"/>
    </source>
</evidence>
<feature type="region of interest" description="Disordered" evidence="1">
    <location>
        <begin position="1"/>
        <end position="34"/>
    </location>
</feature>
<dbReference type="EMBL" id="KN823185">
    <property type="protein sequence ID" value="KIO20149.1"/>
    <property type="molecule type" value="Genomic_DNA"/>
</dbReference>
<organism evidence="2 3">
    <name type="scientific">Tulasnella calospora MUT 4182</name>
    <dbReference type="NCBI Taxonomy" id="1051891"/>
    <lineage>
        <taxon>Eukaryota</taxon>
        <taxon>Fungi</taxon>
        <taxon>Dikarya</taxon>
        <taxon>Basidiomycota</taxon>
        <taxon>Agaricomycotina</taxon>
        <taxon>Agaricomycetes</taxon>
        <taxon>Cantharellales</taxon>
        <taxon>Tulasnellaceae</taxon>
        <taxon>Tulasnella</taxon>
    </lineage>
</organism>
<evidence type="ECO:0000313" key="3">
    <source>
        <dbReference type="Proteomes" id="UP000054248"/>
    </source>
</evidence>
<sequence>MTIPPSHHYHAPRPLTLRRKRSRSPGSPTPFERASKRFTFATDVFRVVGGDQQELWLGSMDQALTVSRNDNGAETSMTDASMETSENSVEHDTHMAIDGESSSKSFTALEELPLRQPSFAPHLVIEQPSFTQSAPSIQRSGSDPFLATSFRQAPFASSIDLSSPFKPSFLTTPPVFNFIPPTPEAAHGAATLNARGYESPLQVKSMHPETPQFKRRGSAPTMGPRADCEKCRMRVPGHAMHLTY</sequence>
<keyword evidence="3" id="KW-1185">Reference proteome</keyword>
<dbReference type="AlphaFoldDB" id="A0A0C3Q8N8"/>
<dbReference type="Proteomes" id="UP000054248">
    <property type="component" value="Unassembled WGS sequence"/>
</dbReference>
<dbReference type="HOGENOM" id="CLU_1138719_0_0_1"/>
<evidence type="ECO:0000313" key="2">
    <source>
        <dbReference type="EMBL" id="KIO20149.1"/>
    </source>
</evidence>
<proteinExistence type="predicted"/>